<gene>
    <name evidence="2" type="ORF">QNA12_15585</name>
</gene>
<evidence type="ECO:0000256" key="1">
    <source>
        <dbReference type="SAM" id="Phobius"/>
    </source>
</evidence>
<feature type="transmembrane region" description="Helical" evidence="1">
    <location>
        <begin position="30"/>
        <end position="47"/>
    </location>
</feature>
<dbReference type="Proteomes" id="UP001379444">
    <property type="component" value="Chromosome"/>
</dbReference>
<protein>
    <recommendedName>
        <fullName evidence="4">Transmembrane protein</fullName>
    </recommendedName>
</protein>
<accession>A0ABZ2G8E0</accession>
<dbReference type="RefSeq" id="WP_264498018.1">
    <property type="nucleotide sequence ID" value="NZ_CP109947.1"/>
</dbReference>
<dbReference type="EMBL" id="CP125967">
    <property type="protein sequence ID" value="WWO37928.1"/>
    <property type="molecule type" value="Genomic_DNA"/>
</dbReference>
<keyword evidence="1" id="KW-1133">Transmembrane helix</keyword>
<keyword evidence="1" id="KW-0812">Transmembrane</keyword>
<reference evidence="2 3" key="1">
    <citation type="journal article" date="2024" name="Front. Plant Sci.">
        <title>Comprehensive phenomic and genomic studies of the species, Pectobacterium cacticida and proposal for reclassification as Alcorniella cacticida comb. nov.</title>
        <authorList>
            <person name="Jonca J."/>
            <person name="Pirhonen M."/>
            <person name="Waleron M.M."/>
            <person name="Gawor J."/>
            <person name="Mrozik A."/>
            <person name="Smoktunowicz M."/>
            <person name="Waleron K."/>
            <person name="Waleron M."/>
        </authorList>
    </citation>
    <scope>NUCLEOTIDE SEQUENCE [LARGE SCALE GENOMIC DNA]</scope>
    <source>
        <strain evidence="2 3">DPMP6</strain>
    </source>
</reference>
<evidence type="ECO:0000313" key="3">
    <source>
        <dbReference type="Proteomes" id="UP001379444"/>
    </source>
</evidence>
<keyword evidence="3" id="KW-1185">Reference proteome</keyword>
<sequence length="64" mass="7095">MNNARLRLALFILPLLPTLFLPLVVPPIDSIGLTLLAIPIYPVFFRYNRAKYGALVGEKKPASS</sequence>
<evidence type="ECO:0008006" key="4">
    <source>
        <dbReference type="Google" id="ProtNLM"/>
    </source>
</evidence>
<evidence type="ECO:0000313" key="2">
    <source>
        <dbReference type="EMBL" id="WWO37928.1"/>
    </source>
</evidence>
<proteinExistence type="predicted"/>
<keyword evidence="1" id="KW-0472">Membrane</keyword>
<organism evidence="2 3">
    <name type="scientific">Pectobacterium cacticida</name>
    <dbReference type="NCBI Taxonomy" id="69221"/>
    <lineage>
        <taxon>Bacteria</taxon>
        <taxon>Pseudomonadati</taxon>
        <taxon>Pseudomonadota</taxon>
        <taxon>Gammaproteobacteria</taxon>
        <taxon>Enterobacterales</taxon>
        <taxon>Pectobacteriaceae</taxon>
        <taxon>Pectobacterium</taxon>
    </lineage>
</organism>
<name>A0ABZ2G8E0_9GAMM</name>